<protein>
    <recommendedName>
        <fullName evidence="3">DNA phosphorothioation-dependent restriction protein DptG</fullName>
    </recommendedName>
</protein>
<evidence type="ECO:0008006" key="3">
    <source>
        <dbReference type="Google" id="ProtNLM"/>
    </source>
</evidence>
<dbReference type="STRING" id="1385510.GCA_000425205_03536"/>
<proteinExistence type="predicted"/>
<comment type="caution">
    <text evidence="1">The sequence shown here is derived from an EMBL/GenBank/DDBJ whole genome shotgun (WGS) entry which is preliminary data.</text>
</comment>
<evidence type="ECO:0000313" key="1">
    <source>
        <dbReference type="EMBL" id="KGX89830.1"/>
    </source>
</evidence>
<dbReference type="AlphaFoldDB" id="A0A0A5GFD1"/>
<dbReference type="Proteomes" id="UP000030528">
    <property type="component" value="Unassembled WGS sequence"/>
</dbReference>
<dbReference type="EMBL" id="AVPE01000019">
    <property type="protein sequence ID" value="KGX89830.1"/>
    <property type="molecule type" value="Genomic_DNA"/>
</dbReference>
<name>A0A0A5GFD1_9BACI</name>
<sequence length="454" mass="53107">MYEQNLNELRAAMRIKEGQKKLTHVRNTKAPFLPFTSRNPERARFQRGFTGVIGEFTRALKDYSLSEEMNREEVIESLLKKVQVNPEDRIYFEKLIDNFLFSDGDHINIFHPHMLLYLPLSEEKDSKGEKEIALFLKDVFGGETEAFESLLGKGEGGTLIANLILNQLEGLHPKESSNKYIGKLPQITELFREDLEFLTKHPDYLVENMNLFLGYYYFFYITQFTLKSNQLFKSDFTDVNKLYYILDWEGASKNRTSYMEGFQSVKESAKLLLPHYDSIEQLNYIFGTNHLIYPEFKEIYENESEEQRIEIRRLLKSWVEEYRYHSSLTPIELQDDFEELVRSLVTSLSEGGLRLGPTSRFKLSIDEIGKKYFLKTRGSLGYMLNITQDFLLLLTAITVKEERTSLKQVFQSFEERGVFLDRHSKEAVVILYDQLNLLDKKSDSGDAQYVKPIL</sequence>
<organism evidence="1 2">
    <name type="scientific">Pontibacillus halophilus JSM 076056 = DSM 19796</name>
    <dbReference type="NCBI Taxonomy" id="1385510"/>
    <lineage>
        <taxon>Bacteria</taxon>
        <taxon>Bacillati</taxon>
        <taxon>Bacillota</taxon>
        <taxon>Bacilli</taxon>
        <taxon>Bacillales</taxon>
        <taxon>Bacillaceae</taxon>
        <taxon>Pontibacillus</taxon>
    </lineage>
</organism>
<dbReference type="eggNOG" id="ENOG502Z8KF">
    <property type="taxonomic scope" value="Bacteria"/>
</dbReference>
<keyword evidence="2" id="KW-1185">Reference proteome</keyword>
<evidence type="ECO:0000313" key="2">
    <source>
        <dbReference type="Proteomes" id="UP000030528"/>
    </source>
</evidence>
<gene>
    <name evidence="1" type="ORF">N781_08925</name>
</gene>
<reference evidence="1 2" key="1">
    <citation type="submission" date="2013-08" db="EMBL/GenBank/DDBJ databases">
        <authorList>
            <person name="Huang J."/>
            <person name="Wang G."/>
        </authorList>
    </citation>
    <scope>NUCLEOTIDE SEQUENCE [LARGE SCALE GENOMIC DNA]</scope>
    <source>
        <strain evidence="1 2">JSM 076056</strain>
    </source>
</reference>
<dbReference type="NCBIfam" id="TIGR03236">
    <property type="entry name" value="dnd_assoc_1"/>
    <property type="match status" value="1"/>
</dbReference>
<dbReference type="RefSeq" id="WP_036770531.1">
    <property type="nucleotide sequence ID" value="NZ_AULI01000022.1"/>
</dbReference>
<accession>A0A0A5GFD1</accession>
<dbReference type="InterPro" id="IPR017645">
    <property type="entry name" value="Dnd_assoc_1"/>
</dbReference>